<sequence>MGKAVIFSTPSVPVLWRGVPKNGVCSCANILTPRLGFKDESRYGNRASQLS</sequence>
<dbReference type="EMBL" id="AWSC01000089">
    <property type="protein sequence ID" value="ERH14187.1"/>
    <property type="molecule type" value="Genomic_DNA"/>
</dbReference>
<protein>
    <submittedName>
        <fullName evidence="1">Uncharacterized protein</fullName>
    </submittedName>
</protein>
<dbReference type="HOGENOM" id="CLU_3094574_0_0_11"/>
<accession>U1R6Q4</accession>
<evidence type="ECO:0000313" key="2">
    <source>
        <dbReference type="Proteomes" id="UP000016481"/>
    </source>
</evidence>
<organism evidence="1 2">
    <name type="scientific">Actinomyces graevenitzii F0530</name>
    <dbReference type="NCBI Taxonomy" id="1321817"/>
    <lineage>
        <taxon>Bacteria</taxon>
        <taxon>Bacillati</taxon>
        <taxon>Actinomycetota</taxon>
        <taxon>Actinomycetes</taxon>
        <taxon>Actinomycetales</taxon>
        <taxon>Actinomycetaceae</taxon>
        <taxon>Actinomyces</taxon>
    </lineage>
</organism>
<comment type="caution">
    <text evidence="1">The sequence shown here is derived from an EMBL/GenBank/DDBJ whole genome shotgun (WGS) entry which is preliminary data.</text>
</comment>
<name>U1R6Q4_9ACTO</name>
<reference evidence="1 2" key="1">
    <citation type="submission" date="2013-08" db="EMBL/GenBank/DDBJ databases">
        <authorList>
            <person name="Weinstock G."/>
            <person name="Sodergren E."/>
            <person name="Wylie T."/>
            <person name="Fulton L."/>
            <person name="Fulton R."/>
            <person name="Fronick C."/>
            <person name="O'Laughlin M."/>
            <person name="Godfrey J."/>
            <person name="Miner T."/>
            <person name="Herter B."/>
            <person name="Appelbaum E."/>
            <person name="Cordes M."/>
            <person name="Lek S."/>
            <person name="Wollam A."/>
            <person name="Pepin K.H."/>
            <person name="Palsikar V.B."/>
            <person name="Mitreva M."/>
            <person name="Wilson R.K."/>
        </authorList>
    </citation>
    <scope>NUCLEOTIDE SEQUENCE [LARGE SCALE GENOMIC DNA]</scope>
    <source>
        <strain evidence="1 2">F0530</strain>
    </source>
</reference>
<gene>
    <name evidence="1" type="ORF">HMPREF1978_01913</name>
</gene>
<evidence type="ECO:0000313" key="1">
    <source>
        <dbReference type="EMBL" id="ERH14187.1"/>
    </source>
</evidence>
<dbReference type="Proteomes" id="UP000016481">
    <property type="component" value="Unassembled WGS sequence"/>
</dbReference>
<dbReference type="AlphaFoldDB" id="U1R6Q4"/>
<proteinExistence type="predicted"/>